<organism evidence="2 3">
    <name type="scientific">Aerosticca soli</name>
    <dbReference type="NCBI Taxonomy" id="2010829"/>
    <lineage>
        <taxon>Bacteria</taxon>
        <taxon>Pseudomonadati</taxon>
        <taxon>Pseudomonadota</taxon>
        <taxon>Gammaproteobacteria</taxon>
        <taxon>Lysobacterales</taxon>
        <taxon>Rhodanobacteraceae</taxon>
        <taxon>Aerosticca</taxon>
    </lineage>
</organism>
<evidence type="ECO:0000313" key="3">
    <source>
        <dbReference type="Proteomes" id="UP000270530"/>
    </source>
</evidence>
<sequence length="60" mass="6226">MSKQIRRSAALLVAVAAFAFSTMPGAAVANTSGQAAIQTVKYVSVIATKKKCDPIECSSH</sequence>
<name>A0A2Z6E8J5_9GAMM</name>
<dbReference type="RefSeq" id="WP_126539552.1">
    <property type="nucleotide sequence ID" value="NZ_AP018560.1"/>
</dbReference>
<dbReference type="EMBL" id="AP018560">
    <property type="protein sequence ID" value="BBD81122.1"/>
    <property type="molecule type" value="Genomic_DNA"/>
</dbReference>
<accession>A0A2Z6E8J5</accession>
<dbReference type="AlphaFoldDB" id="A0A2Z6E8J5"/>
<keyword evidence="3" id="KW-1185">Reference proteome</keyword>
<feature type="signal peptide" evidence="1">
    <location>
        <begin position="1"/>
        <end position="26"/>
    </location>
</feature>
<dbReference type="KEGG" id="rbd:ALSL_2498"/>
<evidence type="ECO:0000256" key="1">
    <source>
        <dbReference type="SAM" id="SignalP"/>
    </source>
</evidence>
<proteinExistence type="predicted"/>
<evidence type="ECO:0000313" key="2">
    <source>
        <dbReference type="EMBL" id="BBD81122.1"/>
    </source>
</evidence>
<protein>
    <submittedName>
        <fullName evidence="2">Uncharacterized protein</fullName>
    </submittedName>
</protein>
<reference evidence="3" key="1">
    <citation type="submission" date="2018-04" db="EMBL/GenBank/DDBJ databases">
        <authorList>
            <person name="Watanabe M."/>
            <person name="Kojima H."/>
        </authorList>
    </citation>
    <scope>NUCLEOTIDE SEQUENCE [LARGE SCALE GENOMIC DNA]</scope>
    <source>
        <strain evidence="3">Dysh456</strain>
    </source>
</reference>
<keyword evidence="1" id="KW-0732">Signal</keyword>
<reference evidence="3" key="2">
    <citation type="submission" date="2018-06" db="EMBL/GenBank/DDBJ databases">
        <title>Genome sequence of Rhodanobacteraceae bacterium strain Dysh456.</title>
        <authorList>
            <person name="Fukui M."/>
        </authorList>
    </citation>
    <scope>NUCLEOTIDE SEQUENCE [LARGE SCALE GENOMIC DNA]</scope>
    <source>
        <strain evidence="3">Dysh456</strain>
    </source>
</reference>
<gene>
    <name evidence="2" type="ORF">ALSL_2498</name>
</gene>
<dbReference type="Proteomes" id="UP000270530">
    <property type="component" value="Chromosome"/>
</dbReference>
<feature type="chain" id="PRO_5016277123" evidence="1">
    <location>
        <begin position="27"/>
        <end position="60"/>
    </location>
</feature>